<dbReference type="SMART" id="SM00471">
    <property type="entry name" value="HDc"/>
    <property type="match status" value="1"/>
</dbReference>
<dbReference type="GO" id="GO:0008832">
    <property type="term" value="F:dGTPase activity"/>
    <property type="evidence" value="ECO:0007669"/>
    <property type="project" value="TreeGrafter"/>
</dbReference>
<dbReference type="Gene3D" id="1.10.3550.10">
    <property type="entry name" value="eoxyguanosinetriphosphate triphosphohydrolase domain-like"/>
    <property type="match status" value="1"/>
</dbReference>
<dbReference type="InterPro" id="IPR050135">
    <property type="entry name" value="dGTPase-like"/>
</dbReference>
<evidence type="ECO:0000313" key="3">
    <source>
        <dbReference type="EMBL" id="OCB76854.1"/>
    </source>
</evidence>
<organism evidence="3 4">
    <name type="scientific">Flavobacterium crassostreae</name>
    <dbReference type="NCBI Taxonomy" id="1763534"/>
    <lineage>
        <taxon>Bacteria</taxon>
        <taxon>Pseudomonadati</taxon>
        <taxon>Bacteroidota</taxon>
        <taxon>Flavobacteriia</taxon>
        <taxon>Flavobacteriales</taxon>
        <taxon>Flavobacteriaceae</taxon>
        <taxon>Flavobacterium</taxon>
    </lineage>
</organism>
<evidence type="ECO:0000256" key="1">
    <source>
        <dbReference type="ARBA" id="ARBA00022801"/>
    </source>
</evidence>
<keyword evidence="1" id="KW-0378">Hydrolase</keyword>
<dbReference type="InterPro" id="IPR023293">
    <property type="entry name" value="dGTP_triP_hydro_central_sf"/>
</dbReference>
<dbReference type="Pfam" id="PF01966">
    <property type="entry name" value="HD"/>
    <property type="match status" value="1"/>
</dbReference>
<gene>
    <name evidence="3" type="ORF">LPBF_05420</name>
</gene>
<dbReference type="NCBIfam" id="NF002205">
    <property type="entry name" value="PRK01096.1"/>
    <property type="match status" value="1"/>
</dbReference>
<dbReference type="EMBL" id="LVEP01000019">
    <property type="protein sequence ID" value="OCB76854.1"/>
    <property type="molecule type" value="Genomic_DNA"/>
</dbReference>
<dbReference type="InterPro" id="IPR006261">
    <property type="entry name" value="dGTPase"/>
</dbReference>
<dbReference type="PANTHER" id="PTHR11373:SF32">
    <property type="entry name" value="DEOXYGUANOSINETRIPHOSPHATE TRIPHOSPHOHYDROLASE"/>
    <property type="match status" value="1"/>
</dbReference>
<comment type="caution">
    <text evidence="3">The sequence shown here is derived from an EMBL/GenBank/DDBJ whole genome shotgun (WGS) entry which is preliminary data.</text>
</comment>
<dbReference type="InterPro" id="IPR003607">
    <property type="entry name" value="HD/PDEase_dom"/>
</dbReference>
<dbReference type="InterPro" id="IPR006674">
    <property type="entry name" value="HD_domain"/>
</dbReference>
<dbReference type="AlphaFoldDB" id="A0A1B9E4H1"/>
<accession>A0A1B9E4H1</accession>
<dbReference type="OrthoDB" id="9803619at2"/>
<reference evidence="3 4" key="1">
    <citation type="submission" date="2016-03" db="EMBL/GenBank/DDBJ databases">
        <authorList>
            <person name="Ploux O."/>
        </authorList>
    </citation>
    <scope>NUCLEOTIDE SEQUENCE [LARGE SCALE GENOMIC DNA]</scope>
    <source>
        <strain evidence="3 4">LPB0076</strain>
    </source>
</reference>
<dbReference type="SUPFAM" id="SSF109604">
    <property type="entry name" value="HD-domain/PDEase-like"/>
    <property type="match status" value="1"/>
</dbReference>
<sequence length="448" mass="50806">MNWEQLLSLRRQGDTTKRLRIEQDDTRLGFEVDYDRIIFSAAFRSLQDKTQVIPLSKTDFVHSRLTHSLEVSVVGRSLGRLVGKKILQKYPHLQEVHGHHMNDFGAIVAAASLAHDIGNPPFGHSGEKAIGEYFSIGNGKQYQDRLSSKEWQDLIDFEGNANGFSVLTASRPGIEGGLRISYATLGAFMKYPKESLPKKPTKNIADKKYGFFQTDKNFFNEVAQDMGMISNKEAGSIGFERHPLAYLVEAADDICYTIIDFEDGINLGLVSEDFALEYLIKLVKDSIDTSKYKTLQTKEDRISYLRALAIGSLIQDAVNVFVDNEEAILNGQFPYALTDKSKYKAQMDDIIKISVNNIYQSREVIEKEIVGYQIIQTLLDKFITAYDNKFNGKASNYDELLLKMLPEKHHFEKENLYERLLHICHYISLLTDGNALELFNTINGKKGI</sequence>
<dbReference type="InterPro" id="IPR027432">
    <property type="entry name" value="dGTP_triphosphohydrolase_C"/>
</dbReference>
<dbReference type="Proteomes" id="UP000093510">
    <property type="component" value="Unassembled WGS sequence"/>
</dbReference>
<proteinExistence type="predicted"/>
<dbReference type="PANTHER" id="PTHR11373">
    <property type="entry name" value="DEOXYNUCLEOSIDE TRIPHOSPHATE TRIPHOSPHOHYDROLASE"/>
    <property type="match status" value="1"/>
</dbReference>
<name>A0A1B9E4H1_9FLAO</name>
<evidence type="ECO:0000259" key="2">
    <source>
        <dbReference type="SMART" id="SM00471"/>
    </source>
</evidence>
<dbReference type="Gene3D" id="1.10.3210.10">
    <property type="entry name" value="Hypothetical protein af1432"/>
    <property type="match status" value="1"/>
</dbReference>
<dbReference type="NCBIfam" id="TIGR01353">
    <property type="entry name" value="dGTP_triPase"/>
    <property type="match status" value="1"/>
</dbReference>
<dbReference type="RefSeq" id="WP_066333500.1">
    <property type="nucleotide sequence ID" value="NZ_CP017688.1"/>
</dbReference>
<dbReference type="STRING" id="1763534.GCA_001831475_00922"/>
<feature type="domain" description="HD/PDEase" evidence="2">
    <location>
        <begin position="60"/>
        <end position="266"/>
    </location>
</feature>
<protein>
    <submittedName>
        <fullName evidence="3">dGTPase</fullName>
    </submittedName>
</protein>
<keyword evidence="4" id="KW-1185">Reference proteome</keyword>
<evidence type="ECO:0000313" key="4">
    <source>
        <dbReference type="Proteomes" id="UP000093510"/>
    </source>
</evidence>
<dbReference type="GO" id="GO:0006203">
    <property type="term" value="P:dGTP catabolic process"/>
    <property type="evidence" value="ECO:0007669"/>
    <property type="project" value="TreeGrafter"/>
</dbReference>
<dbReference type="Gene3D" id="1.10.3410.10">
    <property type="entry name" value="putative deoxyguanosinetriphosphate triphosphohydrolase like domain"/>
    <property type="match status" value="1"/>
</dbReference>